<sequence length="215" mass="22146">MTSEDHTLRLAQGLCTRLCHDLAGSLGAIGSGAELLTEEGGADPEVVALMADSAAAATTRLRFLRAVLGAPSGRGLLPHEAGTLLEAHIATRGATLSPALTWHVQGRGSDVEVRQRVQLLLNLCLVVLDAAPRCEQLMVEDAGGATATIAATGVDTPQTTPLDGLSTGLTGAEHHHDARAVQATYAGALARSLGITVRVDIEPSTLSLHLGTTDQ</sequence>
<organism evidence="2 3">
    <name type="scientific">Roseospira marina</name>
    <dbReference type="NCBI Taxonomy" id="140057"/>
    <lineage>
        <taxon>Bacteria</taxon>
        <taxon>Pseudomonadati</taxon>
        <taxon>Pseudomonadota</taxon>
        <taxon>Alphaproteobacteria</taxon>
        <taxon>Rhodospirillales</taxon>
        <taxon>Rhodospirillaceae</taxon>
        <taxon>Roseospira</taxon>
    </lineage>
</organism>
<feature type="domain" description="Histidine phosphotransferase ChpT C-terminal" evidence="1">
    <location>
        <begin position="98"/>
        <end position="202"/>
    </location>
</feature>
<evidence type="ECO:0000313" key="2">
    <source>
        <dbReference type="EMBL" id="KAA5606011.1"/>
    </source>
</evidence>
<comment type="caution">
    <text evidence="2">The sequence shown here is derived from an EMBL/GenBank/DDBJ whole genome shotgun (WGS) entry which is preliminary data.</text>
</comment>
<accession>A0A5M6ICM7</accession>
<dbReference type="Proteomes" id="UP000324065">
    <property type="component" value="Unassembled WGS sequence"/>
</dbReference>
<dbReference type="RefSeq" id="WP_150061942.1">
    <property type="nucleotide sequence ID" value="NZ_JACHII010000002.1"/>
</dbReference>
<name>A0A5M6ICM7_9PROT</name>
<proteinExistence type="predicted"/>
<evidence type="ECO:0000313" key="3">
    <source>
        <dbReference type="Proteomes" id="UP000324065"/>
    </source>
</evidence>
<protein>
    <recommendedName>
        <fullName evidence="1">Histidine phosphotransferase ChpT C-terminal domain-containing protein</fullName>
    </recommendedName>
</protein>
<evidence type="ECO:0000259" key="1">
    <source>
        <dbReference type="Pfam" id="PF10090"/>
    </source>
</evidence>
<keyword evidence="3" id="KW-1185">Reference proteome</keyword>
<dbReference type="Pfam" id="PF10090">
    <property type="entry name" value="HPTransfase"/>
    <property type="match status" value="1"/>
</dbReference>
<reference evidence="2 3" key="1">
    <citation type="submission" date="2019-09" db="EMBL/GenBank/DDBJ databases">
        <title>Genome sequence of Roseospira marina, one of the more divergent members of the non-sulfur purple photosynthetic bacterial family, the Rhodospirillaceae.</title>
        <authorList>
            <person name="Meyer T."/>
            <person name="Kyndt J."/>
        </authorList>
    </citation>
    <scope>NUCLEOTIDE SEQUENCE [LARGE SCALE GENOMIC DNA]</scope>
    <source>
        <strain evidence="2 3">DSM 15113</strain>
    </source>
</reference>
<dbReference type="Gene3D" id="3.30.565.10">
    <property type="entry name" value="Histidine kinase-like ATPase, C-terminal domain"/>
    <property type="match status" value="1"/>
</dbReference>
<dbReference type="InterPro" id="IPR018762">
    <property type="entry name" value="ChpT_C"/>
</dbReference>
<dbReference type="AlphaFoldDB" id="A0A5M6ICM7"/>
<dbReference type="Gene3D" id="1.10.287.130">
    <property type="match status" value="1"/>
</dbReference>
<dbReference type="EMBL" id="VWPJ01000006">
    <property type="protein sequence ID" value="KAA5606011.1"/>
    <property type="molecule type" value="Genomic_DNA"/>
</dbReference>
<dbReference type="OrthoDB" id="9803702at2"/>
<gene>
    <name evidence="2" type="ORF">F1188_08315</name>
</gene>
<dbReference type="InterPro" id="IPR036890">
    <property type="entry name" value="HATPase_C_sf"/>
</dbReference>